<organism evidence="1">
    <name type="scientific">marine sediment metagenome</name>
    <dbReference type="NCBI Taxonomy" id="412755"/>
    <lineage>
        <taxon>unclassified sequences</taxon>
        <taxon>metagenomes</taxon>
        <taxon>ecological metagenomes</taxon>
    </lineage>
</organism>
<name>A0A0F9DLB6_9ZZZZ</name>
<evidence type="ECO:0000313" key="1">
    <source>
        <dbReference type="EMBL" id="KKL62508.1"/>
    </source>
</evidence>
<proteinExistence type="predicted"/>
<reference evidence="1" key="1">
    <citation type="journal article" date="2015" name="Nature">
        <title>Complex archaea that bridge the gap between prokaryotes and eukaryotes.</title>
        <authorList>
            <person name="Spang A."/>
            <person name="Saw J.H."/>
            <person name="Jorgensen S.L."/>
            <person name="Zaremba-Niedzwiedzka K."/>
            <person name="Martijn J."/>
            <person name="Lind A.E."/>
            <person name="van Eijk R."/>
            <person name="Schleper C."/>
            <person name="Guy L."/>
            <person name="Ettema T.J."/>
        </authorList>
    </citation>
    <scope>NUCLEOTIDE SEQUENCE</scope>
</reference>
<accession>A0A0F9DLB6</accession>
<gene>
    <name evidence="1" type="ORF">LCGC14_2184530</name>
</gene>
<sequence length="58" mass="6334">MEKIIFLILSQLLNDADLQDKAAQAVAEFLANRIPDVAEDTVGEFVAKVGDKLTAYNP</sequence>
<protein>
    <submittedName>
        <fullName evidence="1">Uncharacterized protein</fullName>
    </submittedName>
</protein>
<dbReference type="AlphaFoldDB" id="A0A0F9DLB6"/>
<dbReference type="EMBL" id="LAZR01028467">
    <property type="protein sequence ID" value="KKL62508.1"/>
    <property type="molecule type" value="Genomic_DNA"/>
</dbReference>
<comment type="caution">
    <text evidence="1">The sequence shown here is derived from an EMBL/GenBank/DDBJ whole genome shotgun (WGS) entry which is preliminary data.</text>
</comment>